<dbReference type="Proteomes" id="UP000322899">
    <property type="component" value="Unassembled WGS sequence"/>
</dbReference>
<feature type="domain" description="Proliferating cell nuclear antigen PCNA C-terminal" evidence="9">
    <location>
        <begin position="127"/>
        <end position="256"/>
    </location>
</feature>
<dbReference type="Gene3D" id="3.70.10.10">
    <property type="match status" value="1"/>
</dbReference>
<evidence type="ECO:0000259" key="8">
    <source>
        <dbReference type="Pfam" id="PF00705"/>
    </source>
</evidence>
<evidence type="ECO:0000313" key="14">
    <source>
        <dbReference type="Proteomes" id="UP000322899"/>
    </source>
</evidence>
<name>A0A5A8DYP5_CAFRO</name>
<dbReference type="AlphaFoldDB" id="A0A5A8DYP5"/>
<dbReference type="EMBL" id="VLTN01000002">
    <property type="protein sequence ID" value="KAA0157083.1"/>
    <property type="molecule type" value="Genomic_DNA"/>
</dbReference>
<dbReference type="InterPro" id="IPR022649">
    <property type="entry name" value="Pr_cel_nuc_antig_C"/>
</dbReference>
<evidence type="ECO:0000313" key="17">
    <source>
        <dbReference type="Proteomes" id="UP000325113"/>
    </source>
</evidence>
<evidence type="ECO:0000259" key="9">
    <source>
        <dbReference type="Pfam" id="PF02747"/>
    </source>
</evidence>
<sequence length="265" mass="29135">MFEARFETGETLIKIVDAMKELVEDCNIDCSTTGMSMQAMDQSHVSLVALMLQKEFFGSFRCDRSISLGLNLLSFSKILKCASKEDAITLKAEDGGDVLTLMFESKDGSRVSEFEMKLMDIDSEHLGIPETEYKAVVTMPSGEFQRIVRDLGIIGDTVGIGCEKDGVRFSVTGDLGSGNVVLKQNTSADKPDLATLIELEEPVELSFALRYLSLFTKATGLSPQASLSMSPEVPLVVEYKIDDETASYLRYYLAPKVDEDEDAAE</sequence>
<feature type="domain" description="Proliferating cell nuclear antigen PCNA N-terminal" evidence="8">
    <location>
        <begin position="1"/>
        <end position="124"/>
    </location>
</feature>
<dbReference type="PRINTS" id="PR00339">
    <property type="entry name" value="PCNACYCLIN"/>
</dbReference>
<evidence type="ECO:0000256" key="7">
    <source>
        <dbReference type="RuleBase" id="RU003671"/>
    </source>
</evidence>
<dbReference type="Pfam" id="PF02747">
    <property type="entry name" value="PCNA_C"/>
    <property type="match status" value="1"/>
</dbReference>
<evidence type="ECO:0000313" key="15">
    <source>
        <dbReference type="Proteomes" id="UP000323011"/>
    </source>
</evidence>
<comment type="function">
    <text evidence="6">This protein is an auxiliary protein of DNA polymerase delta and is involved in the control of eukaryotic DNA replication by increasing the polymerase's processivity during elongation of the leading strand.</text>
</comment>
<evidence type="ECO:0000313" key="16">
    <source>
        <dbReference type="Proteomes" id="UP000324907"/>
    </source>
</evidence>
<keyword evidence="15" id="KW-1185">Reference proteome</keyword>
<dbReference type="FunFam" id="3.70.10.10:FF:000001">
    <property type="entry name" value="Proliferating cell nuclear antigen"/>
    <property type="match status" value="1"/>
</dbReference>
<dbReference type="SUPFAM" id="SSF55979">
    <property type="entry name" value="DNA clamp"/>
    <property type="match status" value="2"/>
</dbReference>
<dbReference type="InterPro" id="IPR000730">
    <property type="entry name" value="Pr_cel_nuc_antig"/>
</dbReference>
<keyword evidence="4 7" id="KW-0238">DNA-binding</keyword>
<evidence type="ECO:0000313" key="12">
    <source>
        <dbReference type="EMBL" id="KAA0170555.1"/>
    </source>
</evidence>
<organism evidence="11 17">
    <name type="scientific">Cafeteria roenbergensis</name>
    <name type="common">Marine flagellate</name>
    <dbReference type="NCBI Taxonomy" id="33653"/>
    <lineage>
        <taxon>Eukaryota</taxon>
        <taxon>Sar</taxon>
        <taxon>Stramenopiles</taxon>
        <taxon>Bigyra</taxon>
        <taxon>Opalozoa</taxon>
        <taxon>Bicosoecida</taxon>
        <taxon>Cafeteriaceae</taxon>
        <taxon>Cafeteria</taxon>
    </lineage>
</organism>
<dbReference type="PANTHER" id="PTHR11352:SF0">
    <property type="entry name" value="PROLIFERATING CELL NUCLEAR ANTIGEN"/>
    <property type="match status" value="1"/>
</dbReference>
<keyword evidence="5 6" id="KW-0539">Nucleus</keyword>
<evidence type="ECO:0000256" key="3">
    <source>
        <dbReference type="ARBA" id="ARBA00022705"/>
    </source>
</evidence>
<dbReference type="OrthoDB" id="534348at2759"/>
<dbReference type="Proteomes" id="UP000325113">
    <property type="component" value="Unassembled WGS sequence"/>
</dbReference>
<dbReference type="EMBL" id="VLTM01000001">
    <property type="protein sequence ID" value="KAA0168920.1"/>
    <property type="molecule type" value="Genomic_DNA"/>
</dbReference>
<comment type="caution">
    <text evidence="11">The sequence shown here is derived from an EMBL/GenBank/DDBJ whole genome shotgun (WGS) entry which is preliminary data.</text>
</comment>
<evidence type="ECO:0000313" key="13">
    <source>
        <dbReference type="EMBL" id="KAA0176657.1"/>
    </source>
</evidence>
<keyword evidence="3 7" id="KW-0235">DNA replication</keyword>
<dbReference type="GO" id="GO:0030337">
    <property type="term" value="F:DNA polymerase processivity factor activity"/>
    <property type="evidence" value="ECO:0007669"/>
    <property type="project" value="InterPro"/>
</dbReference>
<evidence type="ECO:0000256" key="5">
    <source>
        <dbReference type="ARBA" id="ARBA00023242"/>
    </source>
</evidence>
<dbReference type="InterPro" id="IPR022659">
    <property type="entry name" value="Pr_cel_nuc_antig_CS"/>
</dbReference>
<dbReference type="InterPro" id="IPR022648">
    <property type="entry name" value="Pr_cel_nuc_antig_N"/>
</dbReference>
<dbReference type="PANTHER" id="PTHR11352">
    <property type="entry name" value="PROLIFERATING CELL NUCLEAR ANTIGEN"/>
    <property type="match status" value="1"/>
</dbReference>
<comment type="subcellular location">
    <subcellularLocation>
        <location evidence="1 6">Nucleus</location>
    </subcellularLocation>
</comment>
<evidence type="ECO:0000313" key="11">
    <source>
        <dbReference type="EMBL" id="KAA0168920.1"/>
    </source>
</evidence>
<dbReference type="GO" id="GO:0003677">
    <property type="term" value="F:DNA binding"/>
    <property type="evidence" value="ECO:0007669"/>
    <property type="project" value="UniProtKB-KW"/>
</dbReference>
<dbReference type="EMBL" id="VLTO01000007">
    <property type="protein sequence ID" value="KAA0176657.1"/>
    <property type="molecule type" value="Genomic_DNA"/>
</dbReference>
<dbReference type="Proteomes" id="UP000324907">
    <property type="component" value="Unassembled WGS sequence"/>
</dbReference>
<accession>A0A5A8DYP5</accession>
<dbReference type="InterPro" id="IPR046938">
    <property type="entry name" value="DNA_clamp_sf"/>
</dbReference>
<dbReference type="OMA" id="EMKLINM"/>
<evidence type="ECO:0000256" key="1">
    <source>
        <dbReference type="ARBA" id="ARBA00004123"/>
    </source>
</evidence>
<comment type="similarity">
    <text evidence="2 7">Belongs to the PCNA family.</text>
</comment>
<dbReference type="NCBIfam" id="TIGR00590">
    <property type="entry name" value="pcna"/>
    <property type="match status" value="1"/>
</dbReference>
<protein>
    <recommendedName>
        <fullName evidence="6">DNA sliding clamp PCNA</fullName>
    </recommendedName>
</protein>
<evidence type="ECO:0000256" key="6">
    <source>
        <dbReference type="RuleBase" id="RU000641"/>
    </source>
</evidence>
<dbReference type="GO" id="GO:0006272">
    <property type="term" value="P:leading strand elongation"/>
    <property type="evidence" value="ECO:0007669"/>
    <property type="project" value="TreeGrafter"/>
</dbReference>
<dbReference type="GO" id="GO:0043626">
    <property type="term" value="C:PCNA complex"/>
    <property type="evidence" value="ECO:0007669"/>
    <property type="project" value="TreeGrafter"/>
</dbReference>
<evidence type="ECO:0000313" key="10">
    <source>
        <dbReference type="EMBL" id="KAA0157083.1"/>
    </source>
</evidence>
<dbReference type="Proteomes" id="UP000323011">
    <property type="component" value="Unassembled WGS sequence"/>
</dbReference>
<dbReference type="PROSITE" id="PS00293">
    <property type="entry name" value="PCNA_2"/>
    <property type="match status" value="1"/>
</dbReference>
<dbReference type="HAMAP" id="MF_00317">
    <property type="entry name" value="DNApol_clamp_arch"/>
    <property type="match status" value="1"/>
</dbReference>
<dbReference type="GO" id="GO:0019985">
    <property type="term" value="P:translesion synthesis"/>
    <property type="evidence" value="ECO:0007669"/>
    <property type="project" value="TreeGrafter"/>
</dbReference>
<gene>
    <name evidence="13" type="ORF">FNF27_01938</name>
    <name evidence="12" type="ORF">FNF28_01317</name>
    <name evidence="10" type="ORF">FNF29_00435</name>
    <name evidence="11" type="ORF">FNF31_00081</name>
</gene>
<dbReference type="Pfam" id="PF00705">
    <property type="entry name" value="PCNA_N"/>
    <property type="match status" value="1"/>
</dbReference>
<dbReference type="PROSITE" id="PS01251">
    <property type="entry name" value="PCNA_1"/>
    <property type="match status" value="1"/>
</dbReference>
<reference evidence="14 15" key="1">
    <citation type="submission" date="2019-07" db="EMBL/GenBank/DDBJ databases">
        <title>Genomes of Cafeteria roenbergensis.</title>
        <authorList>
            <person name="Fischer M.G."/>
            <person name="Hackl T."/>
            <person name="Roman M."/>
        </authorList>
    </citation>
    <scope>NUCLEOTIDE SEQUENCE [LARGE SCALE GENOMIC DNA]</scope>
    <source>
        <strain evidence="10 15">BVI</strain>
        <strain evidence="11 17">Cflag</strain>
        <strain evidence="13 14">E4-10P</strain>
        <strain evidence="12 16">RCC970-E3</strain>
    </source>
</reference>
<dbReference type="CDD" id="cd00577">
    <property type="entry name" value="PCNA"/>
    <property type="match status" value="1"/>
</dbReference>
<dbReference type="GO" id="GO:0006275">
    <property type="term" value="P:regulation of DNA replication"/>
    <property type="evidence" value="ECO:0007669"/>
    <property type="project" value="InterPro"/>
</dbReference>
<evidence type="ECO:0000256" key="2">
    <source>
        <dbReference type="ARBA" id="ARBA00010462"/>
    </source>
</evidence>
<proteinExistence type="inferred from homology"/>
<dbReference type="EMBL" id="VLTL01000012">
    <property type="protein sequence ID" value="KAA0170555.1"/>
    <property type="molecule type" value="Genomic_DNA"/>
</dbReference>
<evidence type="ECO:0000256" key="4">
    <source>
        <dbReference type="ARBA" id="ARBA00023125"/>
    </source>
</evidence>
<dbReference type="GO" id="GO:0006298">
    <property type="term" value="P:mismatch repair"/>
    <property type="evidence" value="ECO:0007669"/>
    <property type="project" value="TreeGrafter"/>
</dbReference>